<evidence type="ECO:0000313" key="9">
    <source>
        <dbReference type="EMBL" id="KAF4630532.1"/>
    </source>
</evidence>
<dbReference type="InterPro" id="IPR002889">
    <property type="entry name" value="WSC_carb-bd"/>
</dbReference>
<organism evidence="9 10">
    <name type="scientific">Cudoniella acicularis</name>
    <dbReference type="NCBI Taxonomy" id="354080"/>
    <lineage>
        <taxon>Eukaryota</taxon>
        <taxon>Fungi</taxon>
        <taxon>Dikarya</taxon>
        <taxon>Ascomycota</taxon>
        <taxon>Pezizomycotina</taxon>
        <taxon>Leotiomycetes</taxon>
        <taxon>Helotiales</taxon>
        <taxon>Tricladiaceae</taxon>
        <taxon>Cudoniella</taxon>
    </lineage>
</organism>
<dbReference type="PANTHER" id="PTHR24269:SF16">
    <property type="entry name" value="PROTEIN SLG1"/>
    <property type="match status" value="1"/>
</dbReference>
<proteinExistence type="predicted"/>
<name>A0A8H4RLQ8_9HELO</name>
<evidence type="ECO:0000259" key="8">
    <source>
        <dbReference type="PROSITE" id="PS51212"/>
    </source>
</evidence>
<keyword evidence="2" id="KW-0812">Transmembrane</keyword>
<protein>
    <recommendedName>
        <fullName evidence="8">WSC domain-containing protein</fullName>
    </recommendedName>
</protein>
<accession>A0A8H4RLQ8</accession>
<evidence type="ECO:0000256" key="2">
    <source>
        <dbReference type="ARBA" id="ARBA00022692"/>
    </source>
</evidence>
<keyword evidence="6" id="KW-0325">Glycoprotein</keyword>
<reference evidence="9 10" key="1">
    <citation type="submission" date="2020-03" db="EMBL/GenBank/DDBJ databases">
        <title>Draft Genome Sequence of Cudoniella acicularis.</title>
        <authorList>
            <person name="Buettner E."/>
            <person name="Kellner H."/>
        </authorList>
    </citation>
    <scope>NUCLEOTIDE SEQUENCE [LARGE SCALE GENOMIC DNA]</scope>
    <source>
        <strain evidence="9 10">DSM 108380</strain>
    </source>
</reference>
<gene>
    <name evidence="9" type="ORF">G7Y89_g7604</name>
</gene>
<evidence type="ECO:0000256" key="6">
    <source>
        <dbReference type="ARBA" id="ARBA00023180"/>
    </source>
</evidence>
<keyword evidence="3" id="KW-0732">Signal</keyword>
<dbReference type="EMBL" id="JAAMPI010000540">
    <property type="protein sequence ID" value="KAF4630532.1"/>
    <property type="molecule type" value="Genomic_DNA"/>
</dbReference>
<evidence type="ECO:0000256" key="3">
    <source>
        <dbReference type="ARBA" id="ARBA00022729"/>
    </source>
</evidence>
<dbReference type="Pfam" id="PF01822">
    <property type="entry name" value="WSC"/>
    <property type="match status" value="1"/>
</dbReference>
<dbReference type="PANTHER" id="PTHR24269">
    <property type="entry name" value="KREMEN PROTEIN"/>
    <property type="match status" value="1"/>
</dbReference>
<evidence type="ECO:0000256" key="5">
    <source>
        <dbReference type="ARBA" id="ARBA00023136"/>
    </source>
</evidence>
<keyword evidence="10" id="KW-1185">Reference proteome</keyword>
<dbReference type="Proteomes" id="UP000566819">
    <property type="component" value="Unassembled WGS sequence"/>
</dbReference>
<dbReference type="GO" id="GO:0005886">
    <property type="term" value="C:plasma membrane"/>
    <property type="evidence" value="ECO:0007669"/>
    <property type="project" value="TreeGrafter"/>
</dbReference>
<sequence>MGLPTTSSFTSTVQTTSSISSAAPVSTLGISQYVSAYWYIGCYLDNSFSRAPSVLAATDTVGMTLEVCAAFCAACYYFGAESGSQCWCGSSTNGQLSPTQTDCNYLCPGNPNEYCGGAQRLEMYALSAYIGKVTIGAYTFVGCYTDNGVSRTLNESSLSNTDMTLEIHVYPFIGVISCEYEFHQQQQHGYFFYGQLFTKFLSFNVLHARLYSFTFHAKFNSFNIFFAIDDYSYTEQPKLGLHDDFFFSSIYERPEFILSCNLILYSSHVSSTNLTSTESSQNSDSTSSSSSAASTSGQNSSSACNLIVYGFRSLAHKPHEHAKQPKLNLHNEFFFGSIY</sequence>
<feature type="region of interest" description="Disordered" evidence="7">
    <location>
        <begin position="276"/>
        <end position="300"/>
    </location>
</feature>
<evidence type="ECO:0000256" key="1">
    <source>
        <dbReference type="ARBA" id="ARBA00004167"/>
    </source>
</evidence>
<evidence type="ECO:0000256" key="7">
    <source>
        <dbReference type="SAM" id="MobiDB-lite"/>
    </source>
</evidence>
<keyword evidence="4" id="KW-1133">Transmembrane helix</keyword>
<dbReference type="OrthoDB" id="5985073at2759"/>
<keyword evidence="5" id="KW-0472">Membrane</keyword>
<comment type="subcellular location">
    <subcellularLocation>
        <location evidence="1">Membrane</location>
        <topology evidence="1">Single-pass membrane protein</topology>
    </subcellularLocation>
</comment>
<dbReference type="PROSITE" id="PS51212">
    <property type="entry name" value="WSC"/>
    <property type="match status" value="1"/>
</dbReference>
<feature type="domain" description="WSC" evidence="8">
    <location>
        <begin position="36"/>
        <end position="127"/>
    </location>
</feature>
<dbReference type="InterPro" id="IPR051836">
    <property type="entry name" value="Kremen_rcpt"/>
</dbReference>
<dbReference type="SMART" id="SM00321">
    <property type="entry name" value="WSC"/>
    <property type="match status" value="1"/>
</dbReference>
<dbReference type="AlphaFoldDB" id="A0A8H4RLQ8"/>
<comment type="caution">
    <text evidence="9">The sequence shown here is derived from an EMBL/GenBank/DDBJ whole genome shotgun (WGS) entry which is preliminary data.</text>
</comment>
<evidence type="ECO:0000313" key="10">
    <source>
        <dbReference type="Proteomes" id="UP000566819"/>
    </source>
</evidence>
<evidence type="ECO:0000256" key="4">
    <source>
        <dbReference type="ARBA" id="ARBA00022989"/>
    </source>
</evidence>